<protein>
    <submittedName>
        <fullName evidence="4">Aste57867_1048 protein</fullName>
    </submittedName>
    <submittedName>
        <fullName evidence="5">Aste57867_15761 protein</fullName>
    </submittedName>
</protein>
<organism evidence="5 6">
    <name type="scientific">Aphanomyces stellatus</name>
    <dbReference type="NCBI Taxonomy" id="120398"/>
    <lineage>
        <taxon>Eukaryota</taxon>
        <taxon>Sar</taxon>
        <taxon>Stramenopiles</taxon>
        <taxon>Oomycota</taxon>
        <taxon>Saprolegniomycetes</taxon>
        <taxon>Saprolegniales</taxon>
        <taxon>Verrucalvaceae</taxon>
        <taxon>Aphanomyces</taxon>
    </lineage>
</organism>
<sequence length="178" mass="18318">MSPLLSSPEQTTHPKNTPSVACTAAPDEQVSTAPANNTQVEPTGRRAKSQDVPTVRNEAGFASAMAGPSAAERTLVATPPSPKVCARPMAAGLDARRLAATRAAKVGAYVEPMAAASAAVMRDARKAFNVEANVRPTPAFACVLWLGATAQIAAVGFVKVTVEYVSVLQLAAGGFAMR</sequence>
<evidence type="ECO:0000313" key="6">
    <source>
        <dbReference type="Proteomes" id="UP000332933"/>
    </source>
</evidence>
<accession>A0A485L465</accession>
<evidence type="ECO:0000313" key="2">
    <source>
        <dbReference type="EMBL" id="KAF0693256.1"/>
    </source>
</evidence>
<evidence type="ECO:0000313" key="5">
    <source>
        <dbReference type="EMBL" id="VFT92550.1"/>
    </source>
</evidence>
<reference evidence="2" key="2">
    <citation type="submission" date="2019-06" db="EMBL/GenBank/DDBJ databases">
        <title>Genomics analysis of Aphanomyces spp. identifies a new class of oomycete effector associated with host adaptation.</title>
        <authorList>
            <person name="Gaulin E."/>
        </authorList>
    </citation>
    <scope>NUCLEOTIDE SEQUENCE</scope>
    <source>
        <strain evidence="2">CBS 578.67</strain>
    </source>
</reference>
<feature type="region of interest" description="Disordered" evidence="1">
    <location>
        <begin position="1"/>
        <end position="53"/>
    </location>
</feature>
<keyword evidence="6" id="KW-1185">Reference proteome</keyword>
<reference evidence="5 6" key="1">
    <citation type="submission" date="2019-03" db="EMBL/GenBank/DDBJ databases">
        <authorList>
            <person name="Gaulin E."/>
            <person name="Dumas B."/>
        </authorList>
    </citation>
    <scope>NUCLEOTIDE SEQUENCE [LARGE SCALE GENOMIC DNA]</scope>
    <source>
        <strain evidence="5">CBS 568.67</strain>
    </source>
</reference>
<dbReference type="EMBL" id="VJMH01000070">
    <property type="protein sequence ID" value="KAF0719452.1"/>
    <property type="molecule type" value="Genomic_DNA"/>
</dbReference>
<feature type="compositionally biased region" description="Polar residues" evidence="1">
    <location>
        <begin position="29"/>
        <end position="41"/>
    </location>
</feature>
<dbReference type="EMBL" id="CAADRA010005760">
    <property type="protein sequence ID" value="VFT92550.1"/>
    <property type="molecule type" value="Genomic_DNA"/>
</dbReference>
<name>A0A485L465_9STRA</name>
<evidence type="ECO:0000313" key="3">
    <source>
        <dbReference type="EMBL" id="KAF0719452.1"/>
    </source>
</evidence>
<evidence type="ECO:0000256" key="1">
    <source>
        <dbReference type="SAM" id="MobiDB-lite"/>
    </source>
</evidence>
<dbReference type="EMBL" id="VJMH01005739">
    <property type="protein sequence ID" value="KAF0693256.1"/>
    <property type="molecule type" value="Genomic_DNA"/>
</dbReference>
<proteinExistence type="predicted"/>
<gene>
    <name evidence="5" type="primary">Aste57867_15761</name>
    <name evidence="4" type="synonym">Aste57867_1048</name>
    <name evidence="3" type="ORF">As57867_001047</name>
    <name evidence="2" type="ORF">As57867_015705</name>
    <name evidence="4" type="ORF">ASTE57867_1048</name>
    <name evidence="5" type="ORF">ASTE57867_15761</name>
</gene>
<dbReference type="Proteomes" id="UP000332933">
    <property type="component" value="Unassembled WGS sequence"/>
</dbReference>
<evidence type="ECO:0000313" key="4">
    <source>
        <dbReference type="EMBL" id="VFT78270.1"/>
    </source>
</evidence>
<feature type="compositionally biased region" description="Polar residues" evidence="1">
    <location>
        <begin position="1"/>
        <end position="20"/>
    </location>
</feature>
<dbReference type="EMBL" id="CAADRA010000070">
    <property type="protein sequence ID" value="VFT78270.1"/>
    <property type="molecule type" value="Genomic_DNA"/>
</dbReference>
<dbReference type="AlphaFoldDB" id="A0A485L465"/>